<dbReference type="OrthoDB" id="10116078at2759"/>
<accession>A0A8K0EEC2</accession>
<feature type="region of interest" description="Disordered" evidence="1">
    <location>
        <begin position="20"/>
        <end position="45"/>
    </location>
</feature>
<protein>
    <submittedName>
        <fullName evidence="2">Hypp8698 protein</fullName>
    </submittedName>
</protein>
<dbReference type="AlphaFoldDB" id="A0A8K0EEC2"/>
<evidence type="ECO:0000313" key="3">
    <source>
        <dbReference type="Proteomes" id="UP000838412"/>
    </source>
</evidence>
<sequence length="107" mass="12198">MSFLRIIRLGARIWDMYRQNDRLKNKPETEDEPPPPPTQVDEAKNTNVAIGRAVYWGCVNRTYHVTGDRESVPARGRNDQTGATDTGLKIYVGCVIENYHFTTDRAT</sequence>
<dbReference type="Proteomes" id="UP000838412">
    <property type="component" value="Chromosome 17"/>
</dbReference>
<evidence type="ECO:0000256" key="1">
    <source>
        <dbReference type="SAM" id="MobiDB-lite"/>
    </source>
</evidence>
<gene>
    <name evidence="2" type="primary">Hypp8698</name>
    <name evidence="2" type="ORF">BLAG_LOCUS10796</name>
</gene>
<keyword evidence="3" id="KW-1185">Reference proteome</keyword>
<dbReference type="EMBL" id="OV696702">
    <property type="protein sequence ID" value="CAH1249819.1"/>
    <property type="molecule type" value="Genomic_DNA"/>
</dbReference>
<evidence type="ECO:0000313" key="2">
    <source>
        <dbReference type="EMBL" id="CAH1249819.1"/>
    </source>
</evidence>
<organism evidence="2 3">
    <name type="scientific">Branchiostoma lanceolatum</name>
    <name type="common">Common lancelet</name>
    <name type="synonym">Amphioxus lanceolatum</name>
    <dbReference type="NCBI Taxonomy" id="7740"/>
    <lineage>
        <taxon>Eukaryota</taxon>
        <taxon>Metazoa</taxon>
        <taxon>Chordata</taxon>
        <taxon>Cephalochordata</taxon>
        <taxon>Leptocardii</taxon>
        <taxon>Amphioxiformes</taxon>
        <taxon>Branchiostomatidae</taxon>
        <taxon>Branchiostoma</taxon>
    </lineage>
</organism>
<proteinExistence type="predicted"/>
<name>A0A8K0EEC2_BRALA</name>
<reference evidence="2" key="1">
    <citation type="submission" date="2022-01" db="EMBL/GenBank/DDBJ databases">
        <authorList>
            <person name="Braso-Vives M."/>
        </authorList>
    </citation>
    <scope>NUCLEOTIDE SEQUENCE</scope>
</reference>